<feature type="compositionally biased region" description="Basic and acidic residues" evidence="2">
    <location>
        <begin position="662"/>
        <end position="671"/>
    </location>
</feature>
<feature type="compositionally biased region" description="Low complexity" evidence="2">
    <location>
        <begin position="621"/>
        <end position="640"/>
    </location>
</feature>
<feature type="compositionally biased region" description="Basic and acidic residues" evidence="2">
    <location>
        <begin position="642"/>
        <end position="651"/>
    </location>
</feature>
<feature type="compositionally biased region" description="Polar residues" evidence="2">
    <location>
        <begin position="277"/>
        <end position="300"/>
    </location>
</feature>
<feature type="region of interest" description="Disordered" evidence="2">
    <location>
        <begin position="1"/>
        <end position="27"/>
    </location>
</feature>
<feature type="compositionally biased region" description="Polar residues" evidence="2">
    <location>
        <begin position="492"/>
        <end position="511"/>
    </location>
</feature>
<evidence type="ECO:0000313" key="4">
    <source>
        <dbReference type="EMBL" id="KAH7643668.1"/>
    </source>
</evidence>
<feature type="compositionally biased region" description="Polar residues" evidence="2">
    <location>
        <begin position="672"/>
        <end position="686"/>
    </location>
</feature>
<feature type="compositionally biased region" description="Polar residues" evidence="2">
    <location>
        <begin position="18"/>
        <end position="27"/>
    </location>
</feature>
<feature type="region of interest" description="Disordered" evidence="2">
    <location>
        <begin position="596"/>
        <end position="705"/>
    </location>
</feature>
<dbReference type="PROSITE" id="PS00028">
    <property type="entry name" value="ZINC_FINGER_C2H2_1"/>
    <property type="match status" value="1"/>
</dbReference>
<comment type="caution">
    <text evidence="4">The sequence shown here is derived from an EMBL/GenBank/DDBJ whole genome shotgun (WGS) entry which is preliminary data.</text>
</comment>
<feature type="compositionally biased region" description="Low complexity" evidence="2">
    <location>
        <begin position="416"/>
        <end position="425"/>
    </location>
</feature>
<dbReference type="InterPro" id="IPR040010">
    <property type="entry name" value="ZN608/ZN609"/>
</dbReference>
<feature type="compositionally biased region" description="Polar residues" evidence="2">
    <location>
        <begin position="167"/>
        <end position="179"/>
    </location>
</feature>
<keyword evidence="1" id="KW-0479">Metal-binding</keyword>
<feature type="region of interest" description="Disordered" evidence="2">
    <location>
        <begin position="277"/>
        <end position="576"/>
    </location>
</feature>
<feature type="domain" description="C2H2-type" evidence="3">
    <location>
        <begin position="243"/>
        <end position="273"/>
    </location>
</feature>
<feature type="compositionally biased region" description="Polar residues" evidence="2">
    <location>
        <begin position="145"/>
        <end position="159"/>
    </location>
</feature>
<organism evidence="4">
    <name type="scientific">Dermatophagoides farinae</name>
    <name type="common">American house dust mite</name>
    <dbReference type="NCBI Taxonomy" id="6954"/>
    <lineage>
        <taxon>Eukaryota</taxon>
        <taxon>Metazoa</taxon>
        <taxon>Ecdysozoa</taxon>
        <taxon>Arthropoda</taxon>
        <taxon>Chelicerata</taxon>
        <taxon>Arachnida</taxon>
        <taxon>Acari</taxon>
        <taxon>Acariformes</taxon>
        <taxon>Sarcoptiformes</taxon>
        <taxon>Astigmata</taxon>
        <taxon>Psoroptidia</taxon>
        <taxon>Analgoidea</taxon>
        <taxon>Pyroglyphidae</taxon>
        <taxon>Dermatophagoidinae</taxon>
        <taxon>Dermatophagoides</taxon>
    </lineage>
</organism>
<feature type="region of interest" description="Disordered" evidence="2">
    <location>
        <begin position="863"/>
        <end position="929"/>
    </location>
</feature>
<gene>
    <name evidence="4" type="ORF">HUG17_6030</name>
</gene>
<dbReference type="GO" id="GO:0006357">
    <property type="term" value="P:regulation of transcription by RNA polymerase II"/>
    <property type="evidence" value="ECO:0007669"/>
    <property type="project" value="TreeGrafter"/>
</dbReference>
<reference evidence="4" key="1">
    <citation type="submission" date="2020-06" db="EMBL/GenBank/DDBJ databases">
        <authorList>
            <person name="Ji K."/>
            <person name="Li J."/>
        </authorList>
    </citation>
    <scope>NUCLEOTIDE SEQUENCE</scope>
    <source>
        <strain evidence="4">JKM2019</strain>
        <tissue evidence="4">Whole body</tissue>
    </source>
</reference>
<feature type="compositionally biased region" description="Polar residues" evidence="2">
    <location>
        <begin position="525"/>
        <end position="545"/>
    </location>
</feature>
<feature type="compositionally biased region" description="Polar residues" evidence="2">
    <location>
        <begin position="357"/>
        <end position="397"/>
    </location>
</feature>
<proteinExistence type="predicted"/>
<feature type="compositionally biased region" description="Polar residues" evidence="2">
    <location>
        <begin position="603"/>
        <end position="612"/>
    </location>
</feature>
<evidence type="ECO:0000256" key="2">
    <source>
        <dbReference type="SAM" id="MobiDB-lite"/>
    </source>
</evidence>
<accession>A0A9D4P432</accession>
<protein>
    <recommendedName>
        <fullName evidence="3">C2H2-type domain-containing protein</fullName>
    </recommendedName>
</protein>
<feature type="compositionally biased region" description="Low complexity" evidence="2">
    <location>
        <begin position="433"/>
        <end position="449"/>
    </location>
</feature>
<evidence type="ECO:0000256" key="1">
    <source>
        <dbReference type="PROSITE-ProRule" id="PRU00042"/>
    </source>
</evidence>
<name>A0A9D4P432_DERFA</name>
<dbReference type="PANTHER" id="PTHR21564">
    <property type="entry name" value="BRAKELESS PROTEIN"/>
    <property type="match status" value="1"/>
</dbReference>
<dbReference type="EMBL" id="SDOV01000002">
    <property type="protein sequence ID" value="KAH7643668.1"/>
    <property type="molecule type" value="Genomic_DNA"/>
</dbReference>
<dbReference type="GO" id="GO:0008270">
    <property type="term" value="F:zinc ion binding"/>
    <property type="evidence" value="ECO:0007669"/>
    <property type="project" value="UniProtKB-KW"/>
</dbReference>
<feature type="compositionally biased region" description="Polar residues" evidence="2">
    <location>
        <begin position="214"/>
        <end position="223"/>
    </location>
</feature>
<feature type="compositionally biased region" description="Pro residues" evidence="2">
    <location>
        <begin position="915"/>
        <end position="924"/>
    </location>
</feature>
<dbReference type="AlphaFoldDB" id="A0A9D4P432"/>
<feature type="compositionally biased region" description="Low complexity" evidence="2">
    <location>
        <begin position="551"/>
        <end position="563"/>
    </location>
</feature>
<dbReference type="Proteomes" id="UP000828236">
    <property type="component" value="Unassembled WGS sequence"/>
</dbReference>
<evidence type="ECO:0000259" key="3">
    <source>
        <dbReference type="PROSITE" id="PS50157"/>
    </source>
</evidence>
<feature type="compositionally biased region" description="Polar residues" evidence="2">
    <location>
        <begin position="868"/>
        <end position="888"/>
    </location>
</feature>
<dbReference type="InterPro" id="IPR013087">
    <property type="entry name" value="Znf_C2H2_type"/>
</dbReference>
<keyword evidence="1" id="KW-0862">Zinc</keyword>
<feature type="region of interest" description="Disordered" evidence="2">
    <location>
        <begin position="118"/>
        <end position="223"/>
    </location>
</feature>
<dbReference type="PANTHER" id="PTHR21564:SF5">
    <property type="entry name" value="SCRIBBLER, ISOFORM J"/>
    <property type="match status" value="1"/>
</dbReference>
<feature type="compositionally biased region" description="Polar residues" evidence="2">
    <location>
        <begin position="450"/>
        <end position="482"/>
    </location>
</feature>
<feature type="compositionally biased region" description="Low complexity" evidence="2">
    <location>
        <begin position="180"/>
        <end position="196"/>
    </location>
</feature>
<dbReference type="PROSITE" id="PS50157">
    <property type="entry name" value="ZINC_FINGER_C2H2_2"/>
    <property type="match status" value="1"/>
</dbReference>
<keyword evidence="1" id="KW-0863">Zinc-finger</keyword>
<dbReference type="GO" id="GO:0005634">
    <property type="term" value="C:nucleus"/>
    <property type="evidence" value="ECO:0007669"/>
    <property type="project" value="TreeGrafter"/>
</dbReference>
<feature type="compositionally biased region" description="Low complexity" evidence="2">
    <location>
        <begin position="788"/>
        <end position="812"/>
    </location>
</feature>
<reference evidence="4" key="2">
    <citation type="journal article" date="2021" name="World Allergy Organ. J.">
        <title>Chromosome-level assembly of Dermatophagoides farinae genome and transcriptome reveals two novel allergens Der f 37 and Der f 39.</title>
        <authorList>
            <person name="Chen J."/>
            <person name="Cai Z."/>
            <person name="Fan D."/>
            <person name="Hu J."/>
            <person name="Hou Y."/>
            <person name="He Y."/>
            <person name="Zhang Z."/>
            <person name="Zhao Z."/>
            <person name="Gao P."/>
            <person name="Hu W."/>
            <person name="Sun J."/>
            <person name="Li J."/>
            <person name="Ji K."/>
        </authorList>
    </citation>
    <scope>NUCLEOTIDE SEQUENCE</scope>
    <source>
        <strain evidence="4">JKM2019</strain>
    </source>
</reference>
<sequence length="962" mass="103258">MKIKRKNIGANNNNNNNPVQHQQQHSTLNDQNNDELLGLIEVDENIADRMDSGTMTSIATITEPDCLGPCEPGTSVTLEGIVWQETENGVLVVNITWRGKTYVGTLLDCTKHDWAPPRFCESPTSDIESKSLKNTRGKRARNNFIAENSIDTRSVTSKLRNGKGRRTANSGYVPSSPAKSDSAINSSISSSSSSSSGNKRKGRPSELDLAIGDDNTNISGNGKRNKILNTNCDSGQPNSPALIECPEPNCSKKYRHINGLKYHQSHAHFGSTFNVSDTQEFSESQANNNPTMNTSETTPVKSGDVSDSDNNESDSPIKKSDSQQNEIPDPLNTPQSLELKKKNGANNDTTLVDDCNKSSYSALSPSQQKNVTDSIDSTNIDQSDLASDSDLVKNNNCEMVDEKPVASPAYSDISDDNSSNNNDSGSGSGSAGAGVVVSTNSTSSETKTVPKSQDLTTDTNGTKKIPSNQFNPLGDGNSNLAPSPSLPHHFFNKSQFLIPQNHQTDSSEQKSNNNDLNNKEDNDNSITSDSRQPFSPYSPLYSSTGRGFVGSSSNNNDCGNNKSTDSDSKDMITSGAPGSAIAELQNLKNRIQYTFDQQQQQQPGSNVNTYGNNEHLPKPPSSLSTQPLPQPSQQPKFSPFDVESKLKDKVGKYSSPQMKISKSKDHKDDGISQHSQQSTKDLTSNKTNKHDEGMKPTMESTGPPPINNGYYYSPSFLPPSFGAPSPFDAMFRGGVGHNPMNPVVMGPPYGPPPSGSSPFLHSQMRFPSHPLNPLDGIPGMSASGPNVSRNSTISSSTASTLPPHSSPTSNKLSYSLSSAASLPFNSHNPKIFSTIASSSICVPSSSSSSLPLSSFSSLSTTPSTTSIYHKSSPNKSSEFLSNTTNNHLTGVPPIPHSSSSIPPGPERGHIHHSMHPPPPPPTLPPRHSLHTSAIGYPIFDPYSAMMVNHTVPANTVHQFTPK</sequence>
<feature type="compositionally biased region" description="Polar residues" evidence="2">
    <location>
        <begin position="322"/>
        <end position="336"/>
    </location>
</feature>
<feature type="region of interest" description="Disordered" evidence="2">
    <location>
        <begin position="781"/>
        <end position="812"/>
    </location>
</feature>